<evidence type="ECO:0000313" key="2">
    <source>
        <dbReference type="Proteomes" id="UP000464608"/>
    </source>
</evidence>
<sequence>MDLTEQVARALWDIVPYDRVFEWDEHPNEDVREHYRERARNLLSQFVIYPKYTPEVEDEAPNHRP</sequence>
<name>A0A6B9LGV4_9CAUD</name>
<organism evidence="1 2">
    <name type="scientific">Mycobacterium phage Chupacabra</name>
    <dbReference type="NCBI Taxonomy" id="2686096"/>
    <lineage>
        <taxon>Viruses</taxon>
        <taxon>Duplodnaviria</taxon>
        <taxon>Heunggongvirae</taxon>
        <taxon>Uroviricota</taxon>
        <taxon>Caudoviricetes</taxon>
        <taxon>Fromanvirus</taxon>
        <taxon>Fromanvirus goose</taxon>
    </lineage>
</organism>
<dbReference type="Proteomes" id="UP000464608">
    <property type="component" value="Segment"/>
</dbReference>
<dbReference type="EMBL" id="MN807247">
    <property type="protein sequence ID" value="QHB41242.1"/>
    <property type="molecule type" value="Genomic_DNA"/>
</dbReference>
<evidence type="ECO:0000313" key="1">
    <source>
        <dbReference type="EMBL" id="QHB41242.1"/>
    </source>
</evidence>
<gene>
    <name evidence="1" type="primary">59</name>
    <name evidence="1" type="ORF">SEA_CHUPACABRA_59</name>
</gene>
<accession>A0A6B9LGV4</accession>
<reference evidence="2" key="1">
    <citation type="submission" date="2019-12" db="EMBL/GenBank/DDBJ databases">
        <authorList>
            <person name="Waters R."/>
            <person name="Umana K."/>
            <person name="McLean J."/>
            <person name="Pollak S."/>
            <person name="Garlena R.A."/>
            <person name="Russell D.A."/>
            <person name="Pope W.H."/>
            <person name="Jacobs-Sera D."/>
            <person name="Hatfull G.F."/>
        </authorList>
    </citation>
    <scope>NUCLEOTIDE SEQUENCE [LARGE SCALE GENOMIC DNA]</scope>
</reference>
<proteinExistence type="predicted"/>
<protein>
    <submittedName>
        <fullName evidence="1">Uncharacterized protein</fullName>
    </submittedName>
</protein>